<dbReference type="AlphaFoldDB" id="A0A7N9CDB2"/>
<evidence type="ECO:0000313" key="2">
    <source>
        <dbReference type="Ensembl" id="ENSMFAP00000047406.1"/>
    </source>
</evidence>
<name>A0A7N9CDB2_MACFA</name>
<dbReference type="Proteomes" id="UP000233100">
    <property type="component" value="Chromosome 14"/>
</dbReference>
<keyword evidence="1" id="KW-0812">Transmembrane</keyword>
<proteinExistence type="predicted"/>
<keyword evidence="1" id="KW-0472">Membrane</keyword>
<evidence type="ECO:0000256" key="1">
    <source>
        <dbReference type="SAM" id="Phobius"/>
    </source>
</evidence>
<feature type="transmembrane region" description="Helical" evidence="1">
    <location>
        <begin position="14"/>
        <end position="32"/>
    </location>
</feature>
<dbReference type="Ensembl" id="ENSMFAT00000097041.1">
    <property type="protein sequence ID" value="ENSMFAP00000047406.1"/>
    <property type="gene ID" value="ENSMFAG00000049137.1"/>
</dbReference>
<reference evidence="2" key="3">
    <citation type="submission" date="2025-09" db="UniProtKB">
        <authorList>
            <consortium name="Ensembl"/>
        </authorList>
    </citation>
    <scope>IDENTIFICATION</scope>
</reference>
<sequence>SMPVFEAVIGKRKAFSLHCFIIKLIFFFFFFFESCDPYVSDLETPLANFLKTFVLCFPFKQIAAWNQSVIPHLGQ</sequence>
<reference evidence="2" key="2">
    <citation type="submission" date="2025-08" db="UniProtKB">
        <authorList>
            <consortium name="Ensembl"/>
        </authorList>
    </citation>
    <scope>IDENTIFICATION</scope>
</reference>
<reference evidence="2 3" key="1">
    <citation type="submission" date="2013-03" db="EMBL/GenBank/DDBJ databases">
        <authorList>
            <person name="Warren W."/>
            <person name="Wilson R.K."/>
        </authorList>
    </citation>
    <scope>NUCLEOTIDE SEQUENCE</scope>
</reference>
<evidence type="ECO:0000313" key="3">
    <source>
        <dbReference type="Proteomes" id="UP000233100"/>
    </source>
</evidence>
<protein>
    <submittedName>
        <fullName evidence="2">Uncharacterized protein</fullName>
    </submittedName>
</protein>
<keyword evidence="3" id="KW-1185">Reference proteome</keyword>
<keyword evidence="1" id="KW-1133">Transmembrane helix</keyword>
<organism evidence="2 3">
    <name type="scientific">Macaca fascicularis</name>
    <name type="common">Crab-eating macaque</name>
    <name type="synonym">Cynomolgus monkey</name>
    <dbReference type="NCBI Taxonomy" id="9541"/>
    <lineage>
        <taxon>Eukaryota</taxon>
        <taxon>Metazoa</taxon>
        <taxon>Chordata</taxon>
        <taxon>Craniata</taxon>
        <taxon>Vertebrata</taxon>
        <taxon>Euteleostomi</taxon>
        <taxon>Mammalia</taxon>
        <taxon>Eutheria</taxon>
        <taxon>Euarchontoglires</taxon>
        <taxon>Primates</taxon>
        <taxon>Haplorrhini</taxon>
        <taxon>Catarrhini</taxon>
        <taxon>Cercopithecidae</taxon>
        <taxon>Cercopithecinae</taxon>
        <taxon>Macaca</taxon>
    </lineage>
</organism>
<accession>A0A7N9CDB2</accession>